<dbReference type="Gene3D" id="1.20.1250.20">
    <property type="entry name" value="MFS general substrate transporter like domains"/>
    <property type="match status" value="1"/>
</dbReference>
<proteinExistence type="predicted"/>
<evidence type="ECO:0000256" key="5">
    <source>
        <dbReference type="SAM" id="Phobius"/>
    </source>
</evidence>
<organism evidence="7 8">
    <name type="scientific">Stappia indica</name>
    <dbReference type="NCBI Taxonomy" id="538381"/>
    <lineage>
        <taxon>Bacteria</taxon>
        <taxon>Pseudomonadati</taxon>
        <taxon>Pseudomonadota</taxon>
        <taxon>Alphaproteobacteria</taxon>
        <taxon>Hyphomicrobiales</taxon>
        <taxon>Stappiaceae</taxon>
        <taxon>Stappia</taxon>
    </lineage>
</organism>
<evidence type="ECO:0000256" key="2">
    <source>
        <dbReference type="ARBA" id="ARBA00022692"/>
    </source>
</evidence>
<dbReference type="PANTHER" id="PTHR23546">
    <property type="entry name" value="TRANSPORT PROTEIN"/>
    <property type="match status" value="1"/>
</dbReference>
<dbReference type="InterPro" id="IPR020846">
    <property type="entry name" value="MFS_dom"/>
</dbReference>
<dbReference type="RefSeq" id="WP_097175552.1">
    <property type="nucleotide sequence ID" value="NZ_JAJGNR010000006.1"/>
</dbReference>
<dbReference type="GO" id="GO:0016020">
    <property type="term" value="C:membrane"/>
    <property type="evidence" value="ECO:0007669"/>
    <property type="project" value="UniProtKB-SubCell"/>
</dbReference>
<evidence type="ECO:0000256" key="1">
    <source>
        <dbReference type="ARBA" id="ARBA00004141"/>
    </source>
</evidence>
<feature type="transmembrane region" description="Helical" evidence="5">
    <location>
        <begin position="298"/>
        <end position="316"/>
    </location>
</feature>
<feature type="transmembrane region" description="Helical" evidence="5">
    <location>
        <begin position="153"/>
        <end position="174"/>
    </location>
</feature>
<dbReference type="InterPro" id="IPR001958">
    <property type="entry name" value="Tet-R_TetA/multi-R_MdtG-like"/>
</dbReference>
<keyword evidence="3 5" id="KW-1133">Transmembrane helix</keyword>
<dbReference type="Pfam" id="PF07690">
    <property type="entry name" value="MFS_1"/>
    <property type="match status" value="1"/>
</dbReference>
<evidence type="ECO:0000256" key="4">
    <source>
        <dbReference type="ARBA" id="ARBA00023136"/>
    </source>
</evidence>
<dbReference type="PRINTS" id="PR01035">
    <property type="entry name" value="TCRTETA"/>
</dbReference>
<evidence type="ECO:0000256" key="3">
    <source>
        <dbReference type="ARBA" id="ARBA00022989"/>
    </source>
</evidence>
<dbReference type="InterPro" id="IPR011701">
    <property type="entry name" value="MFS"/>
</dbReference>
<comment type="subcellular location">
    <subcellularLocation>
        <location evidence="1">Membrane</location>
        <topology evidence="1">Multi-pass membrane protein</topology>
    </subcellularLocation>
</comment>
<evidence type="ECO:0000313" key="7">
    <source>
        <dbReference type="EMBL" id="SOC15681.1"/>
    </source>
</evidence>
<dbReference type="STRING" id="538381.GCA_001696535_02998"/>
<accession>A0A285T3H9</accession>
<gene>
    <name evidence="7" type="ORF">SAMN05421512_108153</name>
</gene>
<name>A0A285T3H9_9HYPH</name>
<feature type="transmembrane region" description="Helical" evidence="5">
    <location>
        <begin position="180"/>
        <end position="200"/>
    </location>
</feature>
<protein>
    <submittedName>
        <fullName evidence="7">Predicted arabinose efflux permease, MFS family</fullName>
    </submittedName>
</protein>
<feature type="transmembrane region" description="Helical" evidence="5">
    <location>
        <begin position="53"/>
        <end position="72"/>
    </location>
</feature>
<feature type="transmembrane region" description="Helical" evidence="5">
    <location>
        <begin position="383"/>
        <end position="401"/>
    </location>
</feature>
<dbReference type="PROSITE" id="PS50850">
    <property type="entry name" value="MFS"/>
    <property type="match status" value="1"/>
</dbReference>
<evidence type="ECO:0000313" key="8">
    <source>
        <dbReference type="Proteomes" id="UP000219331"/>
    </source>
</evidence>
<dbReference type="InterPro" id="IPR036259">
    <property type="entry name" value="MFS_trans_sf"/>
</dbReference>
<feature type="transmembrane region" description="Helical" evidence="5">
    <location>
        <begin position="229"/>
        <end position="246"/>
    </location>
</feature>
<feature type="transmembrane region" description="Helical" evidence="5">
    <location>
        <begin position="266"/>
        <end position="286"/>
    </location>
</feature>
<dbReference type="AlphaFoldDB" id="A0A285T3H9"/>
<dbReference type="GO" id="GO:0022857">
    <property type="term" value="F:transmembrane transporter activity"/>
    <property type="evidence" value="ECO:0007669"/>
    <property type="project" value="InterPro"/>
</dbReference>
<dbReference type="PANTHER" id="PTHR23546:SF1">
    <property type="entry name" value="MEMBRANE PROTEIN"/>
    <property type="match status" value="1"/>
</dbReference>
<keyword evidence="2 5" id="KW-0812">Transmembrane</keyword>
<feature type="transmembrane region" description="Helical" evidence="5">
    <location>
        <begin position="81"/>
        <end position="100"/>
    </location>
</feature>
<dbReference type="EMBL" id="OBML01000008">
    <property type="protein sequence ID" value="SOC15681.1"/>
    <property type="molecule type" value="Genomic_DNA"/>
</dbReference>
<dbReference type="Proteomes" id="UP000219331">
    <property type="component" value="Unassembled WGS sequence"/>
</dbReference>
<reference evidence="7 8" key="1">
    <citation type="submission" date="2017-08" db="EMBL/GenBank/DDBJ databases">
        <authorList>
            <person name="de Groot N.N."/>
        </authorList>
    </citation>
    <scope>NUCLEOTIDE SEQUENCE [LARGE SCALE GENOMIC DNA]</scope>
    <source>
        <strain evidence="7 8">USBA 352</strain>
    </source>
</reference>
<evidence type="ECO:0000259" key="6">
    <source>
        <dbReference type="PROSITE" id="PS50850"/>
    </source>
</evidence>
<keyword evidence="8" id="KW-1185">Reference proteome</keyword>
<feature type="transmembrane region" description="Helical" evidence="5">
    <location>
        <begin position="356"/>
        <end position="377"/>
    </location>
</feature>
<keyword evidence="4 5" id="KW-0472">Membrane</keyword>
<sequence>MARALPSLPAPARSARIALFAALVLKAAGLSLFVVLMPPLGRQMGFTDIETGMIMSLSALAGIVAAPVWGFLTERAGRKPVLLAGMLVPAACLGLTAGLVEMRLSLAIPAGLALAAVFAVRVLQAAFSGSVLPAAQAHMADTTGRQQRVQGMGFLGSSFGLGAILGGMVAWRIGGSAPTVSFAVLAALAFAAGLAVWLCLPETRERPTASGREPTGAGADTRSATLARLWPHFVITLLAVAIYGTLQQVMALRLQDYYGLGGEASVSRAGFILAAAAICMITVQGIVIRHLAWSPRVFLLRGAVLAALAMAGFWAATGPISLLAAMMVFGAGLGLLFPGNLGAISLSAPARAQGKAAGINATFQGLGMACGPLLGAVLNAHSFAAVPALCIALLLVAAMLARLGAPHPDTADTFATPVEPRP</sequence>
<dbReference type="SUPFAM" id="SSF103473">
    <property type="entry name" value="MFS general substrate transporter"/>
    <property type="match status" value="1"/>
</dbReference>
<feature type="transmembrane region" description="Helical" evidence="5">
    <location>
        <begin position="106"/>
        <end position="132"/>
    </location>
</feature>
<feature type="domain" description="Major facilitator superfamily (MFS) profile" evidence="6">
    <location>
        <begin position="15"/>
        <end position="409"/>
    </location>
</feature>
<dbReference type="OrthoDB" id="65739at2"/>
<feature type="transmembrane region" description="Helical" evidence="5">
    <location>
        <begin position="322"/>
        <end position="344"/>
    </location>
</feature>